<evidence type="ECO:0000256" key="1">
    <source>
        <dbReference type="SAM" id="Coils"/>
    </source>
</evidence>
<dbReference type="AlphaFoldDB" id="A0A670HXC0"/>
<reference evidence="2" key="3">
    <citation type="submission" date="2025-09" db="UniProtKB">
        <authorList>
            <consortium name="Ensembl"/>
        </authorList>
    </citation>
    <scope>IDENTIFICATION</scope>
</reference>
<dbReference type="Proteomes" id="UP000472272">
    <property type="component" value="Chromosome 3"/>
</dbReference>
<evidence type="ECO:0008006" key="4">
    <source>
        <dbReference type="Google" id="ProtNLM"/>
    </source>
</evidence>
<evidence type="ECO:0000313" key="3">
    <source>
        <dbReference type="Proteomes" id="UP000472272"/>
    </source>
</evidence>
<protein>
    <recommendedName>
        <fullName evidence="4">Coiled-coil domain containing 162</fullName>
    </recommendedName>
</protein>
<reference evidence="2" key="2">
    <citation type="submission" date="2025-08" db="UniProtKB">
        <authorList>
            <consortium name="Ensembl"/>
        </authorList>
    </citation>
    <scope>IDENTIFICATION</scope>
</reference>
<keyword evidence="3" id="KW-1185">Reference proteome</keyword>
<sequence length="872" mass="100698">FHDIISYIFSFAQLGNATGCLDYVCPPDHLTAEWGGTEWIGIELQDLQKKIDHLHSPSDPKKVAQMLSMQREVTLLQFEAAVRHSVEAFLSSGNVSAYQSITDHIYHGLPPISNTIVGSAFASQLRLPQPLDPHGHRAVLLFPWRTFLANTGPFPVIISNLNPINYNMQLCLCGLNDEDRKVVHGELVEMQLAMEDVLWSNYEGLNGHGEQRASFGKSLAWLAYPDWQSWQKERVKTSKALLELPDSVASSSLQKSYLILWKQLEILKAEWGRLKLKVDDINTVPLYKQFTEQYGTEVLYPAMRTMAIHMGIEDELEGFGLTYHSILLPKDASETEIKKHQLQKLLESLEIHMIRDVQKKVNKEITLVISEKTREERNLSTELWKHHGMQEIFSVTRPEIVESFVQKLMENHQETDAEITFPKDHLQKCFTALGCDVMARERSNFETYSMFYENLLRQQHQLLYQKEQVFSYSELSHEMIMEMMALRARIADLQGEAHGLRDKIRKEVQEDYEALVQNIFMICLQLKVGTEVRLNWIQPMTWIILEITKAISFGFLSIDLYSKKVQGHLQALQDENNQLRVLLCKLKAMSCWKETVQKAHSSATLREMEKEAIQNKKEYLKSKLMAEQEAIIFQQQLRAARKALAESQTENKRLKQQLDKQGHLLQEVEHRMNQEVHRKQQLDLIKTANLEKMLESLGERELRLQCLTEETERSSKIRQLQGEKVKKEIQQVRSQLSQERSLKLDAFQRIKELQHQLYDSEVATSQRNSSAVRSPCPLSYTRNRSTQTETSEYRPCYHPRLWRGKQVPTLSCCQICMRRNTCAHCGLVTPIKPLLGAGKAWEVQRELETAQIQAEAACAGRFLRVHAHLGDP</sequence>
<dbReference type="PANTHER" id="PTHR33331">
    <property type="entry name" value="COILED-COIL DOMAIN-CONTAINING PROTEIN 162"/>
    <property type="match status" value="1"/>
</dbReference>
<dbReference type="OMA" id="FPFRADW"/>
<feature type="coiled-coil region" evidence="1">
    <location>
        <begin position="483"/>
        <end position="510"/>
    </location>
</feature>
<name>A0A670HXC0_PODMU</name>
<dbReference type="Ensembl" id="ENSPMRT00000004668.1">
    <property type="protein sequence ID" value="ENSPMRP00000004374.1"/>
    <property type="gene ID" value="ENSPMRG00000002961.1"/>
</dbReference>
<dbReference type="GeneTree" id="ENSGT00940000163170"/>
<feature type="coiled-coil region" evidence="1">
    <location>
        <begin position="637"/>
        <end position="671"/>
    </location>
</feature>
<organism evidence="2 3">
    <name type="scientific">Podarcis muralis</name>
    <name type="common">Wall lizard</name>
    <name type="synonym">Lacerta muralis</name>
    <dbReference type="NCBI Taxonomy" id="64176"/>
    <lineage>
        <taxon>Eukaryota</taxon>
        <taxon>Metazoa</taxon>
        <taxon>Chordata</taxon>
        <taxon>Craniata</taxon>
        <taxon>Vertebrata</taxon>
        <taxon>Euteleostomi</taxon>
        <taxon>Lepidosauria</taxon>
        <taxon>Squamata</taxon>
        <taxon>Bifurcata</taxon>
        <taxon>Unidentata</taxon>
        <taxon>Episquamata</taxon>
        <taxon>Laterata</taxon>
        <taxon>Lacertibaenia</taxon>
        <taxon>Lacertidae</taxon>
        <taxon>Podarcis</taxon>
    </lineage>
</organism>
<accession>A0A670HXC0</accession>
<evidence type="ECO:0000313" key="2">
    <source>
        <dbReference type="Ensembl" id="ENSPMRP00000004374.1"/>
    </source>
</evidence>
<reference evidence="2 3" key="1">
    <citation type="journal article" date="2019" name="Proc. Natl. Acad. Sci. U.S.A.">
        <title>Regulatory changes in pterin and carotenoid genes underlie balanced color polymorphisms in the wall lizard.</title>
        <authorList>
            <person name="Andrade P."/>
            <person name="Pinho C."/>
            <person name="Perez I de Lanuza G."/>
            <person name="Afonso S."/>
            <person name="Brejcha J."/>
            <person name="Rubin C.J."/>
            <person name="Wallerman O."/>
            <person name="Pereira P."/>
            <person name="Sabatino S.J."/>
            <person name="Bellati A."/>
            <person name="Pellitteri-Rosa D."/>
            <person name="Bosakova Z."/>
            <person name="Bunikis I."/>
            <person name="Carretero M.A."/>
            <person name="Feiner N."/>
            <person name="Marsik P."/>
            <person name="Pauperio F."/>
            <person name="Salvi D."/>
            <person name="Soler L."/>
            <person name="While G.M."/>
            <person name="Uller T."/>
            <person name="Font E."/>
            <person name="Andersson L."/>
            <person name="Carneiro M."/>
        </authorList>
    </citation>
    <scope>NUCLEOTIDE SEQUENCE</scope>
</reference>
<keyword evidence="1" id="KW-0175">Coiled coil</keyword>
<dbReference type="PANTHER" id="PTHR33331:SF13">
    <property type="entry name" value="COILED-COIL DOMAIN CONTAINING 162"/>
    <property type="match status" value="1"/>
</dbReference>
<dbReference type="InterPro" id="IPR040401">
    <property type="entry name" value="CCDC162"/>
</dbReference>
<proteinExistence type="predicted"/>